<accession>A0A365YP87</accession>
<comment type="caution">
    <text evidence="3">The sequence shown here is derived from an EMBL/GenBank/DDBJ whole genome shotgun (WGS) entry which is preliminary data.</text>
</comment>
<sequence>MTFAISFLVFLHILGAAAIFGGWLANFKTPTVNVWQWYGALLQVITGLALVGIYEAQDADVNHIKIGVKVVIALGIAVAAFIGRKKVKAGQEVSTGIAHAVGGLALVNIAVAVLWS</sequence>
<evidence type="ECO:0000313" key="3">
    <source>
        <dbReference type="EMBL" id="RBM04177.1"/>
    </source>
</evidence>
<evidence type="ECO:0000313" key="5">
    <source>
        <dbReference type="Proteomes" id="UP000477543"/>
    </source>
</evidence>
<reference evidence="3 4" key="1">
    <citation type="submission" date="2018-01" db="EMBL/GenBank/DDBJ databases">
        <title>Glutamicibacter soli strain NHPC-3 Whole genome sequence and assembly.</title>
        <authorList>
            <person name="Choudhury P."/>
            <person name="Gupta D."/>
            <person name="Sengupta K."/>
            <person name="Jawed A."/>
            <person name="Sultana N."/>
            <person name="Saha P."/>
        </authorList>
    </citation>
    <scope>NUCLEOTIDE SEQUENCE [LARGE SCALE GENOMIC DNA]</scope>
    <source>
        <strain evidence="3 4">NHPC-3</strain>
    </source>
</reference>
<gene>
    <name evidence="3" type="ORF">C1H84_02510</name>
    <name evidence="2" type="ORF">GT020_00785</name>
</gene>
<evidence type="ECO:0008006" key="6">
    <source>
        <dbReference type="Google" id="ProtNLM"/>
    </source>
</evidence>
<evidence type="ECO:0000256" key="1">
    <source>
        <dbReference type="SAM" id="Phobius"/>
    </source>
</evidence>
<keyword evidence="1" id="KW-0812">Transmembrane</keyword>
<feature type="transmembrane region" description="Helical" evidence="1">
    <location>
        <begin position="96"/>
        <end position="115"/>
    </location>
</feature>
<dbReference type="Proteomes" id="UP000477543">
    <property type="component" value="Unassembled WGS sequence"/>
</dbReference>
<name>A0A365YP87_9MICC</name>
<organism evidence="3 4">
    <name type="scientific">Glutamicibacter soli</name>
    <dbReference type="NCBI Taxonomy" id="453836"/>
    <lineage>
        <taxon>Bacteria</taxon>
        <taxon>Bacillati</taxon>
        <taxon>Actinomycetota</taxon>
        <taxon>Actinomycetes</taxon>
        <taxon>Micrococcales</taxon>
        <taxon>Micrococcaceae</taxon>
        <taxon>Glutamicibacter</taxon>
    </lineage>
</organism>
<reference evidence="2 5" key="2">
    <citation type="submission" date="2020-01" db="EMBL/GenBank/DDBJ databases">
        <title>Glutamicibacter soli M275.</title>
        <authorList>
            <person name="Meng X."/>
        </authorList>
    </citation>
    <scope>NUCLEOTIDE SEQUENCE [LARGE SCALE GENOMIC DNA]</scope>
    <source>
        <strain evidence="2 5">M275</strain>
    </source>
</reference>
<protein>
    <recommendedName>
        <fullName evidence="6">Integral membrane protein</fullName>
    </recommendedName>
</protein>
<feature type="transmembrane region" description="Helical" evidence="1">
    <location>
        <begin position="66"/>
        <end position="84"/>
    </location>
</feature>
<feature type="transmembrane region" description="Helical" evidence="1">
    <location>
        <begin position="34"/>
        <end position="54"/>
    </location>
</feature>
<proteinExistence type="predicted"/>
<evidence type="ECO:0000313" key="2">
    <source>
        <dbReference type="EMBL" id="NAZ14612.1"/>
    </source>
</evidence>
<evidence type="ECO:0000313" key="4">
    <source>
        <dbReference type="Proteomes" id="UP000252167"/>
    </source>
</evidence>
<keyword evidence="1" id="KW-1133">Transmembrane helix</keyword>
<dbReference type="RefSeq" id="WP_047119462.1">
    <property type="nucleotide sequence ID" value="NZ_CM125969.1"/>
</dbReference>
<keyword evidence="1" id="KW-0472">Membrane</keyword>
<dbReference type="EMBL" id="POAF01000001">
    <property type="protein sequence ID" value="RBM04177.1"/>
    <property type="molecule type" value="Genomic_DNA"/>
</dbReference>
<dbReference type="Proteomes" id="UP000252167">
    <property type="component" value="Unassembled WGS sequence"/>
</dbReference>
<dbReference type="EMBL" id="WYDN01000001">
    <property type="protein sequence ID" value="NAZ14612.1"/>
    <property type="molecule type" value="Genomic_DNA"/>
</dbReference>
<dbReference type="AlphaFoldDB" id="A0A365YP87"/>
<keyword evidence="4" id="KW-1185">Reference proteome</keyword>